<reference evidence="2" key="1">
    <citation type="submission" date="2022-07" db="EMBL/GenBank/DDBJ databases">
        <authorList>
            <person name="Macas J."/>
            <person name="Novak P."/>
            <person name="Neumann P."/>
        </authorList>
    </citation>
    <scope>NUCLEOTIDE SEQUENCE</scope>
</reference>
<dbReference type="AlphaFoldDB" id="A0A9P0YL74"/>
<evidence type="ECO:0000313" key="2">
    <source>
        <dbReference type="EMBL" id="CAH9066635.1"/>
    </source>
</evidence>
<feature type="region of interest" description="Disordered" evidence="1">
    <location>
        <begin position="171"/>
        <end position="204"/>
    </location>
</feature>
<protein>
    <submittedName>
        <fullName evidence="2">Uncharacterized protein</fullName>
    </submittedName>
</protein>
<feature type="compositionally biased region" description="Basic and acidic residues" evidence="1">
    <location>
        <begin position="193"/>
        <end position="204"/>
    </location>
</feature>
<name>A0A9P0YL74_CUSEU</name>
<comment type="caution">
    <text evidence="2">The sequence shown here is derived from an EMBL/GenBank/DDBJ whole genome shotgun (WGS) entry which is preliminary data.</text>
</comment>
<feature type="compositionally biased region" description="Basic residues" evidence="1">
    <location>
        <begin position="175"/>
        <end position="192"/>
    </location>
</feature>
<organism evidence="2 3">
    <name type="scientific">Cuscuta europaea</name>
    <name type="common">European dodder</name>
    <dbReference type="NCBI Taxonomy" id="41803"/>
    <lineage>
        <taxon>Eukaryota</taxon>
        <taxon>Viridiplantae</taxon>
        <taxon>Streptophyta</taxon>
        <taxon>Embryophyta</taxon>
        <taxon>Tracheophyta</taxon>
        <taxon>Spermatophyta</taxon>
        <taxon>Magnoliopsida</taxon>
        <taxon>eudicotyledons</taxon>
        <taxon>Gunneridae</taxon>
        <taxon>Pentapetalae</taxon>
        <taxon>asterids</taxon>
        <taxon>lamiids</taxon>
        <taxon>Solanales</taxon>
        <taxon>Convolvulaceae</taxon>
        <taxon>Cuscuteae</taxon>
        <taxon>Cuscuta</taxon>
        <taxon>Cuscuta subgen. Cuscuta</taxon>
    </lineage>
</organism>
<dbReference type="EMBL" id="CAMAPE010000005">
    <property type="protein sequence ID" value="CAH9066635.1"/>
    <property type="molecule type" value="Genomic_DNA"/>
</dbReference>
<accession>A0A9P0YL74</accession>
<dbReference type="Proteomes" id="UP001152484">
    <property type="component" value="Unassembled WGS sequence"/>
</dbReference>
<evidence type="ECO:0000313" key="3">
    <source>
        <dbReference type="Proteomes" id="UP001152484"/>
    </source>
</evidence>
<dbReference type="OrthoDB" id="1326544at2759"/>
<evidence type="ECO:0000256" key="1">
    <source>
        <dbReference type="SAM" id="MobiDB-lite"/>
    </source>
</evidence>
<proteinExistence type="predicted"/>
<gene>
    <name evidence="2" type="ORF">CEURO_LOCUS2414</name>
</gene>
<keyword evidence="3" id="KW-1185">Reference proteome</keyword>
<sequence>MNNDILEQNQNPPPLDFFQQLLEGQQQLLTGYTQMNENYMAMSTGPTKYRRSKGPVFSDWRSSGKPIGIGMKKTNVGSTDLCTLTWHSKDLFIPWRTPLHHPRGITPLIGVTFEDLAPGVEGTTAEMAGTHTWEMAGRGAASEAATTAEKAGTRDSAWFKCGGETHHGTRCISLKNKKIQKTKKKKKKKKKNRGGEEKMNTRTP</sequence>